<evidence type="ECO:0000313" key="2">
    <source>
        <dbReference type="Proteomes" id="UP000238348"/>
    </source>
</evidence>
<protein>
    <submittedName>
        <fullName evidence="1">Uncharacterized protein</fullName>
    </submittedName>
</protein>
<dbReference type="RefSeq" id="WP_199789676.1">
    <property type="nucleotide sequence ID" value="NZ_CP012673.1"/>
</dbReference>
<dbReference type="EMBL" id="CP012673">
    <property type="protein sequence ID" value="AUX41808.1"/>
    <property type="molecule type" value="Genomic_DNA"/>
</dbReference>
<dbReference type="Gene3D" id="3.40.1660.10">
    <property type="entry name" value="EreA-like (biosynthetic domain)"/>
    <property type="match status" value="1"/>
</dbReference>
<name>A0A2L0ER61_SORCE</name>
<organism evidence="1 2">
    <name type="scientific">Sorangium cellulosum</name>
    <name type="common">Polyangium cellulosum</name>
    <dbReference type="NCBI Taxonomy" id="56"/>
    <lineage>
        <taxon>Bacteria</taxon>
        <taxon>Pseudomonadati</taxon>
        <taxon>Myxococcota</taxon>
        <taxon>Polyangia</taxon>
        <taxon>Polyangiales</taxon>
        <taxon>Polyangiaceae</taxon>
        <taxon>Sorangium</taxon>
    </lineage>
</organism>
<gene>
    <name evidence="1" type="ORF">SOCE26_032330</name>
</gene>
<accession>A0A2L0ER61</accession>
<reference evidence="1 2" key="1">
    <citation type="submission" date="2015-09" db="EMBL/GenBank/DDBJ databases">
        <title>Sorangium comparison.</title>
        <authorList>
            <person name="Zaburannyi N."/>
            <person name="Bunk B."/>
            <person name="Overmann J."/>
            <person name="Mueller R."/>
        </authorList>
    </citation>
    <scope>NUCLEOTIDE SEQUENCE [LARGE SCALE GENOMIC DNA]</scope>
    <source>
        <strain evidence="1 2">So ce26</strain>
    </source>
</reference>
<dbReference type="Proteomes" id="UP000238348">
    <property type="component" value="Chromosome"/>
</dbReference>
<sequence length="217" mass="24054">MIPMGRFAERGIDRTDEVVAQLSPIARRLTSDHDLDPPMDRIGDSPCVLLGEASHGTHKLYAWHTRLMYPRGAHSRIGSDPFREPSPAAALASALLCAPSRDASPVHLEPIMRAELAVHVEATTISLAHWGRLLDGELFATSRYIERAVPMKRSFGFNALTCPRRERKMHVLATITQPSTIRRILEHLGLRAEPLTAAPARDPTWEQVDLGFDDDAA</sequence>
<dbReference type="AlphaFoldDB" id="A0A2L0ER61"/>
<evidence type="ECO:0000313" key="1">
    <source>
        <dbReference type="EMBL" id="AUX41808.1"/>
    </source>
</evidence>
<proteinExistence type="predicted"/>
<dbReference type="SUPFAM" id="SSF159501">
    <property type="entry name" value="EreA/ChaN-like"/>
    <property type="match status" value="1"/>
</dbReference>